<dbReference type="KEGG" id="acob:P0Y56_09965"/>
<dbReference type="Proteomes" id="UP001218362">
    <property type="component" value="Chromosome"/>
</dbReference>
<accession>A0AAJ5X4A1</accession>
<dbReference type="EMBL" id="CP119316">
    <property type="protein sequence ID" value="WEK45361.1"/>
    <property type="molecule type" value="Genomic_DNA"/>
</dbReference>
<dbReference type="SUPFAM" id="SSF48452">
    <property type="entry name" value="TPR-like"/>
    <property type="match status" value="1"/>
</dbReference>
<reference evidence="1" key="1">
    <citation type="submission" date="2023-03" db="EMBL/GenBank/DDBJ databases">
        <title>Andean soil-derived lignocellulolytic bacterial consortium as a source of novel taxa and putative plastic-active enzymes.</title>
        <authorList>
            <person name="Diaz-Garcia L."/>
            <person name="Chuvochina M."/>
            <person name="Feuerriegel G."/>
            <person name="Bunk B."/>
            <person name="Sproer C."/>
            <person name="Streit W.R."/>
            <person name="Rodriguez L.M."/>
            <person name="Overmann J."/>
            <person name="Jimenez D.J."/>
        </authorList>
    </citation>
    <scope>NUCLEOTIDE SEQUENCE</scope>
    <source>
        <strain evidence="1">MAG 26</strain>
    </source>
</reference>
<name>A0AAJ5X4A1_9SPHN</name>
<proteinExistence type="predicted"/>
<evidence type="ECO:0000313" key="1">
    <source>
        <dbReference type="EMBL" id="WEK45361.1"/>
    </source>
</evidence>
<protein>
    <submittedName>
        <fullName evidence="1">Tetratricopeptide repeat protein</fullName>
    </submittedName>
</protein>
<dbReference type="Gene3D" id="1.25.40.10">
    <property type="entry name" value="Tetratricopeptide repeat domain"/>
    <property type="match status" value="1"/>
</dbReference>
<organism evidence="1 2">
    <name type="scientific">Candidatus Andeanibacterium colombiense</name>
    <dbReference type="NCBI Taxonomy" id="3121345"/>
    <lineage>
        <taxon>Bacteria</taxon>
        <taxon>Pseudomonadati</taxon>
        <taxon>Pseudomonadota</taxon>
        <taxon>Alphaproteobacteria</taxon>
        <taxon>Sphingomonadales</taxon>
        <taxon>Sphingomonadaceae</taxon>
        <taxon>Candidatus Andeanibacterium</taxon>
    </lineage>
</organism>
<sequence length="286" mass="29506">MIAFLLPLLAQASTDAVDPSGFRYPTTRHAPVESSVSSAALAPPQSAEQDRLTVCLKQTTDDPAGAAFSANGWILETSGAERSYARQCLGMAYTVQQKWQSAEDAFLAGRADTPADNPGRRARLAAMAGNSALADGRNDNALADLGMAAVDATGASDTILGGEIEIDRARALVALGKTGEAGAALEKARREAPQNSDAWLLSATLARRGGDLATAQSHIATAAGLDPTNPQIDLEAGVIAALGGKDDAARKSFQSVIQLWPGSPDADTAKTYLAQLDPPPAEGITP</sequence>
<dbReference type="InterPro" id="IPR011990">
    <property type="entry name" value="TPR-like_helical_dom_sf"/>
</dbReference>
<dbReference type="AlphaFoldDB" id="A0AAJ5X4A1"/>
<evidence type="ECO:0000313" key="2">
    <source>
        <dbReference type="Proteomes" id="UP001218362"/>
    </source>
</evidence>
<gene>
    <name evidence="1" type="ORF">P0Y56_09965</name>
</gene>
<dbReference type="Pfam" id="PF13432">
    <property type="entry name" value="TPR_16"/>
    <property type="match status" value="1"/>
</dbReference>